<evidence type="ECO:0000313" key="5">
    <source>
        <dbReference type="Proteomes" id="UP000193411"/>
    </source>
</evidence>
<sequence length="88" mass="9698">MADSTGNAAFIKAAEEAKTLSYQPSNDELLELYALFKQGTVGDNDTPRPGMFDIKGKAKWDAWTAKKGASKEDAQQKYIDLVEALKKK</sequence>
<accession>A0A1Y2HPZ1</accession>
<dbReference type="AlphaFoldDB" id="A0A1Y2HPZ1"/>
<gene>
    <name evidence="4" type="ORF">BCR44DRAFT_63393</name>
</gene>
<dbReference type="PRINTS" id="PR00689">
    <property type="entry name" value="ACOABINDINGP"/>
</dbReference>
<dbReference type="Pfam" id="PF00887">
    <property type="entry name" value="ACBP"/>
    <property type="match status" value="1"/>
</dbReference>
<dbReference type="PROSITE" id="PS51228">
    <property type="entry name" value="ACB_2"/>
    <property type="match status" value="1"/>
</dbReference>
<name>A0A1Y2HPZ1_9FUNG</name>
<comment type="caution">
    <text evidence="4">The sequence shown here is derived from an EMBL/GenBank/DDBJ whole genome shotgun (WGS) entry which is preliminary data.</text>
</comment>
<dbReference type="InterPro" id="IPR000582">
    <property type="entry name" value="Acyl-CoA-binding_protein"/>
</dbReference>
<dbReference type="GO" id="GO:0006631">
    <property type="term" value="P:fatty acid metabolic process"/>
    <property type="evidence" value="ECO:0007669"/>
    <property type="project" value="TreeGrafter"/>
</dbReference>
<reference evidence="4 5" key="1">
    <citation type="submission" date="2016-07" db="EMBL/GenBank/DDBJ databases">
        <title>Pervasive Adenine N6-methylation of Active Genes in Fungi.</title>
        <authorList>
            <consortium name="DOE Joint Genome Institute"/>
            <person name="Mondo S.J."/>
            <person name="Dannebaum R.O."/>
            <person name="Kuo R.C."/>
            <person name="Labutti K."/>
            <person name="Haridas S."/>
            <person name="Kuo A."/>
            <person name="Salamov A."/>
            <person name="Ahrendt S.R."/>
            <person name="Lipzen A."/>
            <person name="Sullivan W."/>
            <person name="Andreopoulos W.B."/>
            <person name="Clum A."/>
            <person name="Lindquist E."/>
            <person name="Daum C."/>
            <person name="Ramamoorthy G.K."/>
            <person name="Gryganskyi A."/>
            <person name="Culley D."/>
            <person name="Magnuson J.K."/>
            <person name="James T.Y."/>
            <person name="O'Malley M.A."/>
            <person name="Stajich J.E."/>
            <person name="Spatafora J.W."/>
            <person name="Visel A."/>
            <person name="Grigoriev I.V."/>
        </authorList>
    </citation>
    <scope>NUCLEOTIDE SEQUENCE [LARGE SCALE GENOMIC DNA]</scope>
    <source>
        <strain evidence="4 5">PL171</strain>
    </source>
</reference>
<dbReference type="PANTHER" id="PTHR23310">
    <property type="entry name" value="ACYL-COA-BINDING PROTEIN, ACBP"/>
    <property type="match status" value="1"/>
</dbReference>
<dbReference type="InterPro" id="IPR022408">
    <property type="entry name" value="Acyl-CoA-binding_prot_CS"/>
</dbReference>
<evidence type="ECO:0000256" key="1">
    <source>
        <dbReference type="ARBA" id="ARBA00005567"/>
    </source>
</evidence>
<dbReference type="Gene3D" id="1.20.80.10">
    <property type="match status" value="1"/>
</dbReference>
<dbReference type="GO" id="GO:0000062">
    <property type="term" value="F:fatty-acyl-CoA binding"/>
    <property type="evidence" value="ECO:0007669"/>
    <property type="project" value="InterPro"/>
</dbReference>
<evidence type="ECO:0000259" key="3">
    <source>
        <dbReference type="PROSITE" id="PS51228"/>
    </source>
</evidence>
<dbReference type="SUPFAM" id="SSF47027">
    <property type="entry name" value="Acyl-CoA binding protein"/>
    <property type="match status" value="1"/>
</dbReference>
<dbReference type="PROSITE" id="PS00880">
    <property type="entry name" value="ACB_1"/>
    <property type="match status" value="1"/>
</dbReference>
<dbReference type="InterPro" id="IPR035984">
    <property type="entry name" value="Acyl-CoA-binding_sf"/>
</dbReference>
<evidence type="ECO:0000313" key="4">
    <source>
        <dbReference type="EMBL" id="ORZ36666.1"/>
    </source>
</evidence>
<proteinExistence type="inferred from homology"/>
<comment type="similarity">
    <text evidence="1">Belongs to the ACBP family.</text>
</comment>
<dbReference type="OrthoDB" id="346910at2759"/>
<keyword evidence="5" id="KW-1185">Reference proteome</keyword>
<dbReference type="Proteomes" id="UP000193411">
    <property type="component" value="Unassembled WGS sequence"/>
</dbReference>
<keyword evidence="2" id="KW-0446">Lipid-binding</keyword>
<dbReference type="PANTHER" id="PTHR23310:SF62">
    <property type="entry name" value="ACYL-COA BINDING PROTEIN 1, ISOFORM A"/>
    <property type="match status" value="1"/>
</dbReference>
<dbReference type="STRING" id="765915.A0A1Y2HPZ1"/>
<feature type="domain" description="ACB" evidence="3">
    <location>
        <begin position="1"/>
        <end position="88"/>
    </location>
</feature>
<organism evidence="4 5">
    <name type="scientific">Catenaria anguillulae PL171</name>
    <dbReference type="NCBI Taxonomy" id="765915"/>
    <lineage>
        <taxon>Eukaryota</taxon>
        <taxon>Fungi</taxon>
        <taxon>Fungi incertae sedis</taxon>
        <taxon>Blastocladiomycota</taxon>
        <taxon>Blastocladiomycetes</taxon>
        <taxon>Blastocladiales</taxon>
        <taxon>Catenariaceae</taxon>
        <taxon>Catenaria</taxon>
    </lineage>
</organism>
<protein>
    <submittedName>
        <fullName evidence="4">Acyl-CoA-binding protein-like protein</fullName>
    </submittedName>
</protein>
<dbReference type="EMBL" id="MCFL01000016">
    <property type="protein sequence ID" value="ORZ36666.1"/>
    <property type="molecule type" value="Genomic_DNA"/>
</dbReference>
<dbReference type="InterPro" id="IPR014352">
    <property type="entry name" value="FERM/acyl-CoA-bd_prot_sf"/>
</dbReference>
<evidence type="ECO:0000256" key="2">
    <source>
        <dbReference type="ARBA" id="ARBA00023121"/>
    </source>
</evidence>